<organism evidence="3 4">
    <name type="scientific">Actinomadura fibrosa</name>
    <dbReference type="NCBI Taxonomy" id="111802"/>
    <lineage>
        <taxon>Bacteria</taxon>
        <taxon>Bacillati</taxon>
        <taxon>Actinomycetota</taxon>
        <taxon>Actinomycetes</taxon>
        <taxon>Streptosporangiales</taxon>
        <taxon>Thermomonosporaceae</taxon>
        <taxon>Actinomadura</taxon>
    </lineage>
</organism>
<sequence>MDLNSLAWRKSGRSTNNGGHCVEVAPVPGIVWRKSSRSTNNGGDCVEVASVSGAEWRKSSYTTANGGDCVEVASVSDAVAVRDSKDPQGPALLVSRGEFRRFAEVLKGL</sequence>
<proteinExistence type="predicted"/>
<evidence type="ECO:0000313" key="4">
    <source>
        <dbReference type="Proteomes" id="UP001597063"/>
    </source>
</evidence>
<evidence type="ECO:0000259" key="2">
    <source>
        <dbReference type="Pfam" id="PF04149"/>
    </source>
</evidence>
<reference evidence="4" key="1">
    <citation type="journal article" date="2019" name="Int. J. Syst. Evol. Microbiol.">
        <title>The Global Catalogue of Microorganisms (GCM) 10K type strain sequencing project: providing services to taxonomists for standard genome sequencing and annotation.</title>
        <authorList>
            <consortium name="The Broad Institute Genomics Platform"/>
            <consortium name="The Broad Institute Genome Sequencing Center for Infectious Disease"/>
            <person name="Wu L."/>
            <person name="Ma J."/>
        </authorList>
    </citation>
    <scope>NUCLEOTIDE SEQUENCE [LARGE SCALE GENOMIC DNA]</scope>
    <source>
        <strain evidence="4">JCM 9371</strain>
    </source>
</reference>
<evidence type="ECO:0000256" key="1">
    <source>
        <dbReference type="SAM" id="MobiDB-lite"/>
    </source>
</evidence>
<accession>A0ABW2XJX0</accession>
<feature type="domain" description="DUF397" evidence="2">
    <location>
        <begin position="31"/>
        <end position="53"/>
    </location>
</feature>
<keyword evidence="4" id="KW-1185">Reference proteome</keyword>
<dbReference type="Proteomes" id="UP001597063">
    <property type="component" value="Unassembled WGS sequence"/>
</dbReference>
<dbReference type="RefSeq" id="WP_131756090.1">
    <property type="nucleotide sequence ID" value="NZ_CAACUY010000012.1"/>
</dbReference>
<feature type="region of interest" description="Disordered" evidence="1">
    <location>
        <begin position="1"/>
        <end position="20"/>
    </location>
</feature>
<comment type="caution">
    <text evidence="3">The sequence shown here is derived from an EMBL/GenBank/DDBJ whole genome shotgun (WGS) entry which is preliminary data.</text>
</comment>
<dbReference type="EMBL" id="JBHTGP010000006">
    <property type="protein sequence ID" value="MFD0685643.1"/>
    <property type="molecule type" value="Genomic_DNA"/>
</dbReference>
<name>A0ABW2XJX0_9ACTN</name>
<feature type="domain" description="DUF397" evidence="2">
    <location>
        <begin position="6"/>
        <end position="28"/>
    </location>
</feature>
<feature type="domain" description="DUF397" evidence="2">
    <location>
        <begin position="54"/>
        <end position="105"/>
    </location>
</feature>
<dbReference type="Pfam" id="PF04149">
    <property type="entry name" value="DUF397"/>
    <property type="match status" value="3"/>
</dbReference>
<gene>
    <name evidence="3" type="ORF">ACFQZM_14120</name>
</gene>
<dbReference type="InterPro" id="IPR007278">
    <property type="entry name" value="DUF397"/>
</dbReference>
<evidence type="ECO:0000313" key="3">
    <source>
        <dbReference type="EMBL" id="MFD0685643.1"/>
    </source>
</evidence>
<protein>
    <submittedName>
        <fullName evidence="3">DUF397 domain-containing protein</fullName>
    </submittedName>
</protein>